<dbReference type="AlphaFoldDB" id="A0A238TAX2"/>
<proteinExistence type="predicted"/>
<dbReference type="Proteomes" id="UP000215450">
    <property type="component" value="Unassembled WGS sequence"/>
</dbReference>
<evidence type="ECO:0000313" key="3">
    <source>
        <dbReference type="EMBL" id="SNB67395.1"/>
    </source>
</evidence>
<dbReference type="CDD" id="cd12108">
    <property type="entry name" value="Hr-like"/>
    <property type="match status" value="1"/>
</dbReference>
<dbReference type="STRING" id="1522312.GCA_900177895_00947"/>
<evidence type="ECO:0000259" key="1">
    <source>
        <dbReference type="Pfam" id="PF01814"/>
    </source>
</evidence>
<organism evidence="3 4">
    <name type="scientific">Kingella negevensis</name>
    <dbReference type="NCBI Taxonomy" id="1522312"/>
    <lineage>
        <taxon>Bacteria</taxon>
        <taxon>Pseudomonadati</taxon>
        <taxon>Pseudomonadota</taxon>
        <taxon>Betaproteobacteria</taxon>
        <taxon>Neisseriales</taxon>
        <taxon>Neisseriaceae</taxon>
        <taxon>Kingella</taxon>
    </lineage>
</organism>
<name>A0A238TAX2_9NEIS</name>
<dbReference type="RefSeq" id="WP_095062529.1">
    <property type="nucleotide sequence ID" value="NZ_FXUV02000021.1"/>
</dbReference>
<dbReference type="EMBL" id="FXUV02000021">
    <property type="protein sequence ID" value="SNB67395.1"/>
    <property type="molecule type" value="Genomic_DNA"/>
</dbReference>
<evidence type="ECO:0000313" key="4">
    <source>
        <dbReference type="Proteomes" id="UP000215450"/>
    </source>
</evidence>
<reference evidence="2" key="1">
    <citation type="submission" date="2017-05" db="EMBL/GenBank/DDBJ databases">
        <authorList>
            <person name="Song R."/>
            <person name="Chenine A.L."/>
            <person name="Ruprecht R.M."/>
        </authorList>
    </citation>
    <scope>NUCLEOTIDE SEQUENCE</scope>
    <source>
        <strain evidence="2">Kingella_eburonensis</strain>
    </source>
</reference>
<dbReference type="Pfam" id="PF01814">
    <property type="entry name" value="Hemerythrin"/>
    <property type="match status" value="1"/>
</dbReference>
<protein>
    <recommendedName>
        <fullName evidence="1">Hemerythrin-like domain-containing protein</fullName>
    </recommendedName>
</protein>
<gene>
    <name evidence="3" type="ORF">KEBURONENSIS_00173</name>
</gene>
<accession>A0A238TAX2</accession>
<feature type="domain" description="Hemerythrin-like" evidence="1">
    <location>
        <begin position="15"/>
        <end position="142"/>
    </location>
</feature>
<evidence type="ECO:0000313" key="2">
    <source>
        <dbReference type="EMBL" id="SMQ12291.1"/>
    </source>
</evidence>
<dbReference type="Gene3D" id="1.20.120.520">
    <property type="entry name" value="nmb1532 protein domain like"/>
    <property type="match status" value="1"/>
</dbReference>
<reference evidence="3" key="2">
    <citation type="submission" date="2017-06" db="EMBL/GenBank/DDBJ databases">
        <authorList>
            <person name="Kim H.J."/>
            <person name="Triplett B.A."/>
        </authorList>
    </citation>
    <scope>NUCLEOTIDE SEQUENCE [LARGE SCALE GENOMIC DNA]</scope>
    <source>
        <strain evidence="3">Kingella_eburonensis</strain>
    </source>
</reference>
<dbReference type="InterPro" id="IPR012312">
    <property type="entry name" value="Hemerythrin-like"/>
</dbReference>
<dbReference type="EMBL" id="FXUV01000019">
    <property type="protein sequence ID" value="SMQ12291.1"/>
    <property type="molecule type" value="Genomic_DNA"/>
</dbReference>
<reference evidence="4" key="3">
    <citation type="submission" date="2017-06" db="EMBL/GenBank/DDBJ databases">
        <authorList>
            <person name="Laurent S."/>
        </authorList>
    </citation>
    <scope>NUCLEOTIDE SEQUENCE [LARGE SCALE GENOMIC DNA]</scope>
</reference>
<dbReference type="OrthoDB" id="9780392at2"/>
<keyword evidence="4" id="KW-1185">Reference proteome</keyword>
<sequence>MLNLNNQATATWDEPIDMLYACHGKVKCFCGQLKMLPEYLAENGVNTPAREAIKQICTYFNQAAPLHHEDEEQNFFPTLLQYAPQAQNDIDELNRQHQILHDNWATLRTQLEALLNGERNDLDLTVLQQFVHGYDVHTAIEEPLFDLGRQAIPQAERQAIGKIMAARRHA</sequence>